<dbReference type="RefSeq" id="XP_025348286.1">
    <property type="nucleotide sequence ID" value="XM_025494921.1"/>
</dbReference>
<dbReference type="GO" id="GO:0005634">
    <property type="term" value="C:nucleus"/>
    <property type="evidence" value="ECO:0007669"/>
    <property type="project" value="TreeGrafter"/>
</dbReference>
<proteinExistence type="predicted"/>
<dbReference type="InterPro" id="IPR014001">
    <property type="entry name" value="Helicase_ATP-bd"/>
</dbReference>
<dbReference type="InterPro" id="IPR049730">
    <property type="entry name" value="SNF2/RAD54-like_C"/>
</dbReference>
<dbReference type="GeneID" id="37016655"/>
<feature type="domain" description="Helicase ATP-binding" evidence="8">
    <location>
        <begin position="403"/>
        <end position="608"/>
    </location>
</feature>
<dbReference type="PANTHER" id="PTHR45865">
    <property type="entry name" value="E3 UBIQUITIN-PROTEIN LIGASE SHPRH FAMILY MEMBER"/>
    <property type="match status" value="1"/>
</dbReference>
<evidence type="ECO:0000259" key="8">
    <source>
        <dbReference type="PROSITE" id="PS51192"/>
    </source>
</evidence>
<dbReference type="PANTHER" id="PTHR45865:SF1">
    <property type="entry name" value="E3 UBIQUITIN-PROTEIN LIGASE SHPRH"/>
    <property type="match status" value="1"/>
</dbReference>
<dbReference type="Gene3D" id="3.30.40.10">
    <property type="entry name" value="Zinc/RING finger domain, C3HC4 (zinc finger)"/>
    <property type="match status" value="1"/>
</dbReference>
<dbReference type="GO" id="GO:0000209">
    <property type="term" value="P:protein polyubiquitination"/>
    <property type="evidence" value="ECO:0007669"/>
    <property type="project" value="TreeGrafter"/>
</dbReference>
<evidence type="ECO:0000256" key="4">
    <source>
        <dbReference type="PROSITE-ProRule" id="PRU00175"/>
    </source>
</evidence>
<keyword evidence="2" id="KW-0378">Hydrolase</keyword>
<dbReference type="STRING" id="1684307.A0A316U7A6"/>
<feature type="coiled-coil region" evidence="5">
    <location>
        <begin position="1187"/>
        <end position="1214"/>
    </location>
</feature>
<dbReference type="GO" id="GO:0061630">
    <property type="term" value="F:ubiquitin protein ligase activity"/>
    <property type="evidence" value="ECO:0007669"/>
    <property type="project" value="TreeGrafter"/>
</dbReference>
<dbReference type="EMBL" id="KZ819326">
    <property type="protein sequence ID" value="PWN21126.1"/>
    <property type="molecule type" value="Genomic_DNA"/>
</dbReference>
<dbReference type="Pfam" id="PF13920">
    <property type="entry name" value="zf-C3HC4_3"/>
    <property type="match status" value="1"/>
</dbReference>
<dbReference type="SUPFAM" id="SSF52540">
    <property type="entry name" value="P-loop containing nucleoside triphosphate hydrolases"/>
    <property type="match status" value="2"/>
</dbReference>
<dbReference type="PROSITE" id="PS51192">
    <property type="entry name" value="HELICASE_ATP_BIND_1"/>
    <property type="match status" value="1"/>
</dbReference>
<dbReference type="GO" id="GO:0005524">
    <property type="term" value="F:ATP binding"/>
    <property type="evidence" value="ECO:0007669"/>
    <property type="project" value="InterPro"/>
</dbReference>
<evidence type="ECO:0000256" key="1">
    <source>
        <dbReference type="ARBA" id="ARBA00022741"/>
    </source>
</evidence>
<feature type="coiled-coil region" evidence="5">
    <location>
        <begin position="775"/>
        <end position="802"/>
    </location>
</feature>
<name>A0A316U7A6_9BASI</name>
<dbReference type="SUPFAM" id="SSF57850">
    <property type="entry name" value="RING/U-box"/>
    <property type="match status" value="1"/>
</dbReference>
<dbReference type="PROSITE" id="PS50089">
    <property type="entry name" value="ZF_RING_2"/>
    <property type="match status" value="1"/>
</dbReference>
<dbReference type="InterPro" id="IPR052583">
    <property type="entry name" value="ATP-helicase/E3_Ub-Ligase"/>
</dbReference>
<feature type="domain" description="Helicase C-terminal" evidence="9">
    <location>
        <begin position="1341"/>
        <end position="1495"/>
    </location>
</feature>
<feature type="region of interest" description="Disordered" evidence="6">
    <location>
        <begin position="1491"/>
        <end position="1513"/>
    </location>
</feature>
<protein>
    <recommendedName>
        <fullName evidence="12">RING-type domain-containing protein</fullName>
    </recommendedName>
</protein>
<dbReference type="SMART" id="SM00490">
    <property type="entry name" value="HELICc"/>
    <property type="match status" value="1"/>
</dbReference>
<dbReference type="InterPro" id="IPR001841">
    <property type="entry name" value="Znf_RING"/>
</dbReference>
<evidence type="ECO:0000259" key="7">
    <source>
        <dbReference type="PROSITE" id="PS50089"/>
    </source>
</evidence>
<keyword evidence="1" id="KW-0547">Nucleotide-binding</keyword>
<dbReference type="GO" id="GO:0016787">
    <property type="term" value="F:hydrolase activity"/>
    <property type="evidence" value="ECO:0007669"/>
    <property type="project" value="UniProtKB-KW"/>
</dbReference>
<accession>A0A316U7A6</accession>
<evidence type="ECO:0000256" key="3">
    <source>
        <dbReference type="ARBA" id="ARBA00022840"/>
    </source>
</evidence>
<feature type="region of interest" description="Disordered" evidence="6">
    <location>
        <begin position="58"/>
        <end position="78"/>
    </location>
</feature>
<feature type="region of interest" description="Disordered" evidence="6">
    <location>
        <begin position="95"/>
        <end position="125"/>
    </location>
</feature>
<keyword evidence="4" id="KW-0862">Zinc</keyword>
<reference evidence="10 11" key="1">
    <citation type="journal article" date="2018" name="Mol. Biol. Evol.">
        <title>Broad Genomic Sampling Reveals a Smut Pathogenic Ancestry of the Fungal Clade Ustilaginomycotina.</title>
        <authorList>
            <person name="Kijpornyongpan T."/>
            <person name="Mondo S.J."/>
            <person name="Barry K."/>
            <person name="Sandor L."/>
            <person name="Lee J."/>
            <person name="Lipzen A."/>
            <person name="Pangilinan J."/>
            <person name="LaButti K."/>
            <person name="Hainaut M."/>
            <person name="Henrissat B."/>
            <person name="Grigoriev I.V."/>
            <person name="Spatafora J.W."/>
            <person name="Aime M.C."/>
        </authorList>
    </citation>
    <scope>NUCLEOTIDE SEQUENCE [LARGE SCALE GENOMIC DNA]</scope>
    <source>
        <strain evidence="10 11">MCA 4718</strain>
    </source>
</reference>
<dbReference type="Pfam" id="PF00271">
    <property type="entry name" value="Helicase_C"/>
    <property type="match status" value="1"/>
</dbReference>
<dbReference type="Pfam" id="PF26021">
    <property type="entry name" value="Ferritin_C144_05"/>
    <property type="match status" value="1"/>
</dbReference>
<dbReference type="GO" id="GO:0006974">
    <property type="term" value="P:DNA damage response"/>
    <property type="evidence" value="ECO:0007669"/>
    <property type="project" value="TreeGrafter"/>
</dbReference>
<evidence type="ECO:0000256" key="6">
    <source>
        <dbReference type="SAM" id="MobiDB-lite"/>
    </source>
</evidence>
<keyword evidence="4" id="KW-0479">Metal-binding</keyword>
<feature type="domain" description="RING-type" evidence="7">
    <location>
        <begin position="1233"/>
        <end position="1272"/>
    </location>
</feature>
<evidence type="ECO:0008006" key="12">
    <source>
        <dbReference type="Google" id="ProtNLM"/>
    </source>
</evidence>
<evidence type="ECO:0000256" key="5">
    <source>
        <dbReference type="SAM" id="Coils"/>
    </source>
</evidence>
<sequence length="1523" mass="170354">MSRHLHATPNARCQPYFQIDPAPSEDLLPRPPSQAKEHLITPVEIFFDFDLFRDRAKSIGLPPHPHRRHRPSIGEEDTKDDLVYLGKRKLEPPWEDAHTRRVKSSEERGASCSRPGPPSGSPRSKVFSTSCLFQIEPLPNMSDYCEDDLLWDTDLGPVLLSEVSCEPLKSGSIVAESMLELSVSMSYDDGSQWQPLCLLPIIDTKSPILPTESECWRSPNGQWLFSALRLDREAIIHMEAKASVASGGTILSLSLTGTLGPQVSLADEGKLSNFPVLSMAHILDVVELMRFTSPHSGMVEEEQRRRGIDASAIYSNLAPAKFITNGEAQSPGLRPRLYPFQERSTAFLLGREGRTYVKGILADIADTVMTRNGPSEVGIWWEPIRPNLFFNVCTGQFAADSKATLTSNTKGALLAEEMGLGKTVEILALILSHPAPAFRSELDSYTDEATDVNVRPVKSTLIVAPELLRQQWIDEIHQHAPDLKVYCFQGHVKAYKDVPLGSSWETFAQNFDVVVVSFAVLQKEIGVALKEPLRSRRNPRKYERPRCPLIQLEFWRVVCDEIQMVSNTSQAGRVVSMVPRVSSIAVSGTPFRKPSDIVSLMHFLRLRIPQALLRQPIPCSMAPSLFTALGILTVRNKKADVSAEMTLPKQHRYTVPIDFTAVELAYYEGLWAHALHVLGLDARGGPLRGDWQLDSHEMRNQLFLLRQACTHPQIAGRALGSGAMAHGNLRTLQEVLNFMQEQVAGELHKERSRLFALSIDRMTVLLLDETLASRHDIAKASLENLLSQLDELRQQTKDALRVARHVGPGYRFTSREASCLEEESSESPNRSVREAARVTHVQTLQQRFRAYTEHAARASHWLGSVQYQLSELSKDIEQREYLKLGEDHAYDRAEKYRTELLTETREGVDKAVKTTQEVSIISDELERVEDAALFDVWGPKTRATFELVQIGIQLLNRNTQVVVQWRGEARKALFTPVNREVSDENAEDDQYAEALECQHQAEILLEMYRPLLARRQAILTSQIANGSTDLPNSMKDLESSVRFAKQQKRQAALRGKSPSLAAEVQECDLDPLAEHARSQLAKYRRLAEEMGGVSLSSLPQSHAFGSLVDLIARLREVSNEEGGYLKEDGLAQDGMLALRTILRRQSRLLEGLRRELDAMAKLFNRRAEYFKQLQALSDALLDAAVPSAELASKLEDLERKRDAAALATKNHESRLRYLCHLEEIGDEGIEKDCVICRDPMEIGLLFKRCSHSCCAKCFNTWYSSSHTCPTCRAPVQGPRDYHRIVYSRKEENDRSIESHPLADSLEGARANSAAFRTIDNRIRLEIEGRKPSGRYGSKLDMLTKQLLYINQESPLEKTIIFSAFKRGLDLVADALRQNGLRFAYADSSGKNTAIAVQSFTTGDTSILLLHSETTSAGLNLVATKNVILLEPLVNSGTERQALGRVSRIGQTKETNVFLYFIRESVESRILHLAAGRGQSLYLMDQEEEGQEKDSGALIAGHGAGSGNTREKGDCKCRDGARLV</sequence>
<evidence type="ECO:0000259" key="9">
    <source>
        <dbReference type="PROSITE" id="PS51194"/>
    </source>
</evidence>
<dbReference type="InterPro" id="IPR000330">
    <property type="entry name" value="SNF2_N"/>
</dbReference>
<dbReference type="InterPro" id="IPR001650">
    <property type="entry name" value="Helicase_C-like"/>
</dbReference>
<dbReference type="Proteomes" id="UP000245942">
    <property type="component" value="Unassembled WGS sequence"/>
</dbReference>
<dbReference type="SMART" id="SM00487">
    <property type="entry name" value="DEXDc"/>
    <property type="match status" value="1"/>
</dbReference>
<organism evidence="10 11">
    <name type="scientific">Pseudomicrostroma glucosiphilum</name>
    <dbReference type="NCBI Taxonomy" id="1684307"/>
    <lineage>
        <taxon>Eukaryota</taxon>
        <taxon>Fungi</taxon>
        <taxon>Dikarya</taxon>
        <taxon>Basidiomycota</taxon>
        <taxon>Ustilaginomycotina</taxon>
        <taxon>Exobasidiomycetes</taxon>
        <taxon>Microstromatales</taxon>
        <taxon>Microstromatales incertae sedis</taxon>
        <taxon>Pseudomicrostroma</taxon>
    </lineage>
</organism>
<evidence type="ECO:0000313" key="11">
    <source>
        <dbReference type="Proteomes" id="UP000245942"/>
    </source>
</evidence>
<keyword evidence="3" id="KW-0067">ATP-binding</keyword>
<dbReference type="OrthoDB" id="5330228at2759"/>
<gene>
    <name evidence="10" type="ORF">BCV69DRAFT_312388</name>
</gene>
<dbReference type="Gene3D" id="3.40.50.10810">
    <property type="entry name" value="Tandem AAA-ATPase domain"/>
    <property type="match status" value="1"/>
</dbReference>
<evidence type="ECO:0000256" key="2">
    <source>
        <dbReference type="ARBA" id="ARBA00022801"/>
    </source>
</evidence>
<dbReference type="Gene3D" id="3.40.50.300">
    <property type="entry name" value="P-loop containing nucleotide triphosphate hydrolases"/>
    <property type="match status" value="1"/>
</dbReference>
<feature type="region of interest" description="Disordered" evidence="6">
    <location>
        <begin position="1"/>
        <end position="33"/>
    </location>
</feature>
<keyword evidence="11" id="KW-1185">Reference proteome</keyword>
<dbReference type="InterPro" id="IPR013083">
    <property type="entry name" value="Znf_RING/FYVE/PHD"/>
</dbReference>
<dbReference type="InterPro" id="IPR059033">
    <property type="entry name" value="C144_05_dom"/>
</dbReference>
<dbReference type="CDD" id="cd18793">
    <property type="entry name" value="SF2_C_SNF"/>
    <property type="match status" value="1"/>
</dbReference>
<dbReference type="Pfam" id="PF00176">
    <property type="entry name" value="SNF2-rel_dom"/>
    <property type="match status" value="1"/>
</dbReference>
<dbReference type="InterPro" id="IPR038718">
    <property type="entry name" value="SNF2-like_sf"/>
</dbReference>
<dbReference type="PROSITE" id="PS51194">
    <property type="entry name" value="HELICASE_CTER"/>
    <property type="match status" value="1"/>
</dbReference>
<dbReference type="InterPro" id="IPR027417">
    <property type="entry name" value="P-loop_NTPase"/>
</dbReference>
<feature type="compositionally biased region" description="Basic and acidic residues" evidence="6">
    <location>
        <begin position="95"/>
        <end position="109"/>
    </location>
</feature>
<keyword evidence="4" id="KW-0863">Zinc-finger</keyword>
<keyword evidence="5" id="KW-0175">Coiled coil</keyword>
<dbReference type="GO" id="GO:0008270">
    <property type="term" value="F:zinc ion binding"/>
    <property type="evidence" value="ECO:0007669"/>
    <property type="project" value="UniProtKB-KW"/>
</dbReference>
<evidence type="ECO:0000313" key="10">
    <source>
        <dbReference type="EMBL" id="PWN21126.1"/>
    </source>
</evidence>